<dbReference type="Proteomes" id="UP000617681">
    <property type="component" value="Chromosome"/>
</dbReference>
<dbReference type="InterPro" id="IPR030395">
    <property type="entry name" value="GP_PDE_dom"/>
</dbReference>
<dbReference type="Pfam" id="PF03009">
    <property type="entry name" value="GDPD"/>
    <property type="match status" value="1"/>
</dbReference>
<dbReference type="EMBL" id="CP066007">
    <property type="protein sequence ID" value="QQB45918.1"/>
    <property type="molecule type" value="Genomic_DNA"/>
</dbReference>
<dbReference type="GO" id="GO:0008081">
    <property type="term" value="F:phosphoric diester hydrolase activity"/>
    <property type="evidence" value="ECO:0007669"/>
    <property type="project" value="InterPro"/>
</dbReference>
<protein>
    <submittedName>
        <fullName evidence="2">Glycerophosphoryl diester phosphodiesterase</fullName>
    </submittedName>
</protein>
<dbReference type="EMBL" id="CP069534">
    <property type="protein sequence ID" value="QRP71571.1"/>
    <property type="molecule type" value="Genomic_DNA"/>
</dbReference>
<dbReference type="PROSITE" id="PS50007">
    <property type="entry name" value="PIPLC_X_DOMAIN"/>
    <property type="match status" value="1"/>
</dbReference>
<dbReference type="AlphaFoldDB" id="A0A7T4JUJ5"/>
<evidence type="ECO:0000313" key="3">
    <source>
        <dbReference type="EMBL" id="QRP71571.1"/>
    </source>
</evidence>
<name>A0A7T4JUJ5_9CORY</name>
<dbReference type="InterPro" id="IPR017946">
    <property type="entry name" value="PLC-like_Pdiesterase_TIM-brl"/>
</dbReference>
<dbReference type="PANTHER" id="PTHR46211:SF14">
    <property type="entry name" value="GLYCEROPHOSPHODIESTER PHOSPHODIESTERASE"/>
    <property type="match status" value="1"/>
</dbReference>
<proteinExistence type="predicted"/>
<dbReference type="PROSITE" id="PS51704">
    <property type="entry name" value="GP_PDE"/>
    <property type="match status" value="1"/>
</dbReference>
<dbReference type="CDD" id="cd08562">
    <property type="entry name" value="GDPD_EcUgpQ_like"/>
    <property type="match status" value="1"/>
</dbReference>
<feature type="domain" description="GP-PDE" evidence="1">
    <location>
        <begin position="10"/>
        <end position="251"/>
    </location>
</feature>
<reference evidence="2 4" key="1">
    <citation type="submission" date="2020-12" db="EMBL/GenBank/DDBJ databases">
        <title>FDA dAtabase for Regulatory Grade micrObial Sequences (FDA-ARGOS): Supporting development and validation of Infectious Disease Dx tests.</title>
        <authorList>
            <person name="Sproer C."/>
            <person name="Gronow S."/>
            <person name="Severitt S."/>
            <person name="Schroder I."/>
            <person name="Tallon L."/>
            <person name="Sadzewicz L."/>
            <person name="Zhao X."/>
            <person name="Boylan J."/>
            <person name="Ott S."/>
            <person name="Bowen H."/>
            <person name="Vavikolanu K."/>
            <person name="Mehta A."/>
            <person name="Aluvathingal J."/>
            <person name="Nadendla S."/>
            <person name="Lowell S."/>
            <person name="Myers T."/>
            <person name="Yan Y."/>
            <person name="Sichtig H."/>
        </authorList>
    </citation>
    <scope>NUCLEOTIDE SEQUENCE [LARGE SCALE GENOMIC DNA]</scope>
    <source>
        <strain evidence="2 4">FDAARGOS_1053</strain>
        <strain evidence="3">FDAARGOS_1191</strain>
    </source>
</reference>
<dbReference type="OrthoDB" id="9758957at2"/>
<evidence type="ECO:0000313" key="2">
    <source>
        <dbReference type="EMBL" id="QQB45918.1"/>
    </source>
</evidence>
<gene>
    <name evidence="2" type="ORF">I6I10_10670</name>
    <name evidence="3" type="ORF">I6J21_05470</name>
</gene>
<dbReference type="PANTHER" id="PTHR46211">
    <property type="entry name" value="GLYCEROPHOSPHORYL DIESTER PHOSPHODIESTERASE"/>
    <property type="match status" value="1"/>
</dbReference>
<dbReference type="SUPFAM" id="SSF51695">
    <property type="entry name" value="PLC-like phosphodiesterases"/>
    <property type="match status" value="1"/>
</dbReference>
<dbReference type="Proteomes" id="UP000596145">
    <property type="component" value="Chromosome"/>
</dbReference>
<organism evidence="2 4">
    <name type="scientific">Corynebacterium glucuronolyticum</name>
    <dbReference type="NCBI Taxonomy" id="39791"/>
    <lineage>
        <taxon>Bacteria</taxon>
        <taxon>Bacillati</taxon>
        <taxon>Actinomycetota</taxon>
        <taxon>Actinomycetes</taxon>
        <taxon>Mycobacteriales</taxon>
        <taxon>Corynebacteriaceae</taxon>
        <taxon>Corynebacterium</taxon>
    </lineage>
</organism>
<dbReference type="Gene3D" id="3.20.20.190">
    <property type="entry name" value="Phosphatidylinositol (PI) phosphodiesterase"/>
    <property type="match status" value="1"/>
</dbReference>
<dbReference type="GO" id="GO:0006629">
    <property type="term" value="P:lipid metabolic process"/>
    <property type="evidence" value="ECO:0007669"/>
    <property type="project" value="InterPro"/>
</dbReference>
<evidence type="ECO:0000259" key="1">
    <source>
        <dbReference type="PROSITE" id="PS51704"/>
    </source>
</evidence>
<evidence type="ECO:0000313" key="4">
    <source>
        <dbReference type="Proteomes" id="UP000596145"/>
    </source>
</evidence>
<accession>A0A7T4JUJ5</accession>
<sequence length="257" mass="28299">MKEDRAMSHCTLIAHRGTKTLAPENTFSAFQAALDHGINWIETDVDIMGDGTPIIMHDTSLDRTTNHPGLYYNLAASDLASIDAGSWFSPDFAGEKIPTLSGLVQFMNERELNANIEIKSNEQGKKQTLQLIDNVIAELENLDPARKVIVSSFNHVLLSVFKQRAPKLPVGCLYETVALYDDWKSILELVGAEYIHPEDSYLTRERVDAFHAAGFGVNVWTVDDPGRANQLANWGVDGVISNCPQLLTGITGAVSEK</sequence>